<organism evidence="1 2">
    <name type="scientific">Pseudoalteromonas ulvae</name>
    <dbReference type="NCBI Taxonomy" id="107327"/>
    <lineage>
        <taxon>Bacteria</taxon>
        <taxon>Pseudomonadati</taxon>
        <taxon>Pseudomonadota</taxon>
        <taxon>Gammaproteobacteria</taxon>
        <taxon>Alteromonadales</taxon>
        <taxon>Pseudoalteromonadaceae</taxon>
        <taxon>Pseudoalteromonas</taxon>
    </lineage>
</organism>
<reference evidence="1 2" key="1">
    <citation type="submission" date="2017-02" db="EMBL/GenBank/DDBJ databases">
        <title>Pseudoalteromonas ulvae TC14 Genome.</title>
        <authorList>
            <person name="Molmeret M."/>
        </authorList>
    </citation>
    <scope>NUCLEOTIDE SEQUENCE [LARGE SCALE GENOMIC DNA]</scope>
    <source>
        <strain evidence="1">TC14</strain>
    </source>
</reference>
<name>A0A244CLQ6_PSEDV</name>
<dbReference type="AlphaFoldDB" id="A0A244CLQ6"/>
<dbReference type="Proteomes" id="UP000194841">
    <property type="component" value="Unassembled WGS sequence"/>
</dbReference>
<comment type="caution">
    <text evidence="1">The sequence shown here is derived from an EMBL/GenBank/DDBJ whole genome shotgun (WGS) entry which is preliminary data.</text>
</comment>
<keyword evidence="2" id="KW-1185">Reference proteome</keyword>
<proteinExistence type="predicted"/>
<dbReference type="EMBL" id="MWPV01000006">
    <property type="protein sequence ID" value="OUL56446.1"/>
    <property type="molecule type" value="Genomic_DNA"/>
</dbReference>
<evidence type="ECO:0000313" key="2">
    <source>
        <dbReference type="Proteomes" id="UP000194841"/>
    </source>
</evidence>
<protein>
    <submittedName>
        <fullName evidence="1">Uncharacterized protein</fullName>
    </submittedName>
</protein>
<sequence>MCICFNFNVEAYILKENIYGVLTEQSDHLIFTSKFRTITIDPTISTQSLYFSDGSYIKVDPTRSLITRYSAKTKIQESTSLSNGFSTAWDVPAHITAVLEDYYSFSESPHQPLPPTEDCYDGEVLVVCDNALLHTYEELNLKYMFTKNQALSANSNCSAERSNLNRGYNGHSSLFRCSLGTGMALVGSGLAVLGACVVEPTKLMCLSAGTLYAGAIVQYSDSQVSCQISYKVAFDEWKNCTENNPDNGSGGGSAGSICTERNHYEVCTGGGCTRWTEINVVAC</sequence>
<accession>A0A244CLQ6</accession>
<gene>
    <name evidence="1" type="ORF">B1199_17425</name>
</gene>
<evidence type="ECO:0000313" key="1">
    <source>
        <dbReference type="EMBL" id="OUL56446.1"/>
    </source>
</evidence>